<organism evidence="1">
    <name type="scientific">uncultured Thermomicrobiales bacterium</name>
    <dbReference type="NCBI Taxonomy" id="1645740"/>
    <lineage>
        <taxon>Bacteria</taxon>
        <taxon>Pseudomonadati</taxon>
        <taxon>Thermomicrobiota</taxon>
        <taxon>Thermomicrobia</taxon>
        <taxon>Thermomicrobiales</taxon>
        <taxon>environmental samples</taxon>
    </lineage>
</organism>
<dbReference type="EMBL" id="CADCWN010000145">
    <property type="protein sequence ID" value="CAA9569717.1"/>
    <property type="molecule type" value="Genomic_DNA"/>
</dbReference>
<reference evidence="1" key="1">
    <citation type="submission" date="2020-02" db="EMBL/GenBank/DDBJ databases">
        <authorList>
            <person name="Meier V. D."/>
        </authorList>
    </citation>
    <scope>NUCLEOTIDE SEQUENCE</scope>
    <source>
        <strain evidence="1">AVDCRST_MAG18</strain>
    </source>
</reference>
<evidence type="ECO:0000313" key="1">
    <source>
        <dbReference type="EMBL" id="CAA9569717.1"/>
    </source>
</evidence>
<sequence length="102" mass="11347">MMRFDIYKGDELAATFVYGNAPRYYGATGEEIAALIAGTAIVYNFWTRETELAPMSERADWWAARIISAPLSRAGFILRPIFRGDEAALGSYGVDRTRCLAT</sequence>
<accession>A0A6J4VBN9</accession>
<name>A0A6J4VBN9_9BACT</name>
<dbReference type="AlphaFoldDB" id="A0A6J4VBN9"/>
<gene>
    <name evidence="1" type="ORF">AVDCRST_MAG18-1837</name>
</gene>
<proteinExistence type="predicted"/>
<protein>
    <submittedName>
        <fullName evidence="1">Uncharacterized protein</fullName>
    </submittedName>
</protein>